<dbReference type="AlphaFoldDB" id="A0A2S8IAN2"/>
<dbReference type="PANTHER" id="PTHR35936:SF13">
    <property type="entry name" value="HISTIDINE-BINDING PERIPLASMIC PROTEIN"/>
    <property type="match status" value="1"/>
</dbReference>
<proteinExistence type="predicted"/>
<protein>
    <recommendedName>
        <fullName evidence="2">Solute-binding protein family 3/N-terminal domain-containing protein</fullName>
    </recommendedName>
</protein>
<keyword evidence="1" id="KW-0732">Signal</keyword>
<evidence type="ECO:0000313" key="4">
    <source>
        <dbReference type="Proteomes" id="UP000238206"/>
    </source>
</evidence>
<evidence type="ECO:0000313" key="3">
    <source>
        <dbReference type="EMBL" id="PQP11422.1"/>
    </source>
</evidence>
<dbReference type="RefSeq" id="WP_105393150.1">
    <property type="nucleotide sequence ID" value="NZ_PUIQ01000058.1"/>
</dbReference>
<dbReference type="Pfam" id="PF00497">
    <property type="entry name" value="SBP_bac_3"/>
    <property type="match status" value="1"/>
</dbReference>
<dbReference type="InterPro" id="IPR001638">
    <property type="entry name" value="Solute-binding_3/MltF_N"/>
</dbReference>
<sequence length="259" mass="29152">MRQTQMRTWVWGEMLVKAPDSIQTWVPPLDEALQDLRLGTAVEVPATLNRQFKGAPSGLAIELMQMLCDQMEMRYSWVTQSYAALIPALQCHQIDVIVPITLTDRYCCELEFSDVLYPVGTRLVVRVRSRIQPTVRALRGKRVGVLRGTTQEAFALERWRWDGVIVRSYDVHRDVIHAIKVGEIDATLQDTLTTFALLSRPEGRGLAYAGPELDDPILGCSVALGVRKSDLALLEKLNQALARIRTTDAYQALSARYLV</sequence>
<name>A0A2S8IAN2_BURCE</name>
<feature type="domain" description="Solute-binding protein family 3/N-terminal" evidence="2">
    <location>
        <begin position="35"/>
        <end position="259"/>
    </location>
</feature>
<dbReference type="SUPFAM" id="SSF53850">
    <property type="entry name" value="Periplasmic binding protein-like II"/>
    <property type="match status" value="1"/>
</dbReference>
<comment type="caution">
    <text evidence="3">The sequence shown here is derived from an EMBL/GenBank/DDBJ whole genome shotgun (WGS) entry which is preliminary data.</text>
</comment>
<dbReference type="EMBL" id="PUIQ01000058">
    <property type="protein sequence ID" value="PQP11422.1"/>
    <property type="molecule type" value="Genomic_DNA"/>
</dbReference>
<dbReference type="SMART" id="SM00062">
    <property type="entry name" value="PBPb"/>
    <property type="match status" value="1"/>
</dbReference>
<dbReference type="PANTHER" id="PTHR35936">
    <property type="entry name" value="MEMBRANE-BOUND LYTIC MUREIN TRANSGLYCOSYLASE F"/>
    <property type="match status" value="1"/>
</dbReference>
<evidence type="ECO:0000256" key="1">
    <source>
        <dbReference type="ARBA" id="ARBA00022729"/>
    </source>
</evidence>
<accession>A0A2S8IAN2</accession>
<reference evidence="3 4" key="1">
    <citation type="submission" date="2018-02" db="EMBL/GenBank/DDBJ databases">
        <title>Draft genome sequencing of Burkholderia cepacia Y14-15.</title>
        <authorList>
            <person name="Zheng B.-X."/>
        </authorList>
    </citation>
    <scope>NUCLEOTIDE SEQUENCE [LARGE SCALE GENOMIC DNA]</scope>
    <source>
        <strain evidence="3 4">Y14-15</strain>
    </source>
</reference>
<organism evidence="3 4">
    <name type="scientific">Burkholderia cepacia</name>
    <name type="common">Pseudomonas cepacia</name>
    <dbReference type="NCBI Taxonomy" id="292"/>
    <lineage>
        <taxon>Bacteria</taxon>
        <taxon>Pseudomonadati</taxon>
        <taxon>Pseudomonadota</taxon>
        <taxon>Betaproteobacteria</taxon>
        <taxon>Burkholderiales</taxon>
        <taxon>Burkholderiaceae</taxon>
        <taxon>Burkholderia</taxon>
        <taxon>Burkholderia cepacia complex</taxon>
    </lineage>
</organism>
<evidence type="ECO:0000259" key="2">
    <source>
        <dbReference type="SMART" id="SM00062"/>
    </source>
</evidence>
<dbReference type="Proteomes" id="UP000238206">
    <property type="component" value="Unassembled WGS sequence"/>
</dbReference>
<gene>
    <name evidence="3" type="ORF">C5615_32160</name>
</gene>
<dbReference type="Gene3D" id="3.40.190.10">
    <property type="entry name" value="Periplasmic binding protein-like II"/>
    <property type="match status" value="2"/>
</dbReference>